<dbReference type="SUPFAM" id="SSF51735">
    <property type="entry name" value="NAD(P)-binding Rossmann-fold domains"/>
    <property type="match status" value="1"/>
</dbReference>
<dbReference type="eggNOG" id="COG1028">
    <property type="taxonomic scope" value="Bacteria"/>
</dbReference>
<protein>
    <submittedName>
        <fullName evidence="3">Short-chain dehydrogenase/reductase SDR</fullName>
    </submittedName>
</protein>
<keyword evidence="2" id="KW-0560">Oxidoreductase</keyword>
<dbReference type="AlphaFoldDB" id="D5WVJ3"/>
<dbReference type="PROSITE" id="PS00061">
    <property type="entry name" value="ADH_SHORT"/>
    <property type="match status" value="1"/>
</dbReference>
<comment type="similarity">
    <text evidence="1">Belongs to the short-chain dehydrogenases/reductases (SDR) family.</text>
</comment>
<dbReference type="EMBL" id="CP002017">
    <property type="protein sequence ID" value="ADG07536.1"/>
    <property type="molecule type" value="Genomic_DNA"/>
</dbReference>
<gene>
    <name evidence="3" type="ordered locus">Btus_2899</name>
</gene>
<dbReference type="STRING" id="562970.Btus_2899"/>
<dbReference type="Gene3D" id="3.40.50.720">
    <property type="entry name" value="NAD(P)-binding Rossmann-like Domain"/>
    <property type="match status" value="1"/>
</dbReference>
<dbReference type="InterPro" id="IPR036291">
    <property type="entry name" value="NAD(P)-bd_dom_sf"/>
</dbReference>
<dbReference type="Proteomes" id="UP000002368">
    <property type="component" value="Chromosome"/>
</dbReference>
<dbReference type="RefSeq" id="WP_013076817.1">
    <property type="nucleotide sequence ID" value="NC_014098.1"/>
</dbReference>
<dbReference type="InterPro" id="IPR020904">
    <property type="entry name" value="Sc_DH/Rdtase_CS"/>
</dbReference>
<evidence type="ECO:0000313" key="3">
    <source>
        <dbReference type="EMBL" id="ADG07536.1"/>
    </source>
</evidence>
<organism evidence="3 4">
    <name type="scientific">Kyrpidia tusciae (strain DSM 2912 / NBRC 15312 / T2)</name>
    <name type="common">Bacillus tusciae</name>
    <dbReference type="NCBI Taxonomy" id="562970"/>
    <lineage>
        <taxon>Bacteria</taxon>
        <taxon>Bacillati</taxon>
        <taxon>Bacillota</taxon>
        <taxon>Bacilli</taxon>
        <taxon>Bacillales</taxon>
        <taxon>Alicyclobacillaceae</taxon>
        <taxon>Kyrpidia</taxon>
    </lineage>
</organism>
<dbReference type="InterPro" id="IPR002347">
    <property type="entry name" value="SDR_fam"/>
</dbReference>
<dbReference type="KEGG" id="bts:Btus_2899"/>
<proteinExistence type="inferred from homology"/>
<dbReference type="HOGENOM" id="CLU_010194_1_0_9"/>
<evidence type="ECO:0000313" key="4">
    <source>
        <dbReference type="Proteomes" id="UP000002368"/>
    </source>
</evidence>
<accession>D5WVJ3</accession>
<dbReference type="GO" id="GO:0050664">
    <property type="term" value="F:oxidoreductase activity, acting on NAD(P)H, oxygen as acceptor"/>
    <property type="evidence" value="ECO:0007669"/>
    <property type="project" value="TreeGrafter"/>
</dbReference>
<dbReference type="PANTHER" id="PTHR43008:SF4">
    <property type="entry name" value="CHAIN DEHYDROGENASE, PUTATIVE (AFU_ORTHOLOGUE AFUA_4G08710)-RELATED"/>
    <property type="match status" value="1"/>
</dbReference>
<dbReference type="Pfam" id="PF00106">
    <property type="entry name" value="adh_short"/>
    <property type="match status" value="1"/>
</dbReference>
<dbReference type="OrthoDB" id="9803333at2"/>
<dbReference type="PRINTS" id="PR00081">
    <property type="entry name" value="GDHRDH"/>
</dbReference>
<name>D5WVJ3_KYRT2</name>
<evidence type="ECO:0000256" key="1">
    <source>
        <dbReference type="ARBA" id="ARBA00006484"/>
    </source>
</evidence>
<reference evidence="3 4" key="1">
    <citation type="journal article" date="2011" name="Stand. Genomic Sci.">
        <title>Complete genome sequence of the thermophilic, hydrogen-oxidizing Bacillus tusciae type strain (T2) and reclassification in the new genus, Kyrpidia gen. nov. as Kyrpidia tusciae comb. nov. and emendation of the family Alicyclobacillaceae da Costa and Rainey, 2010.</title>
        <authorList>
            <person name="Klenk H.P."/>
            <person name="Lapidus A."/>
            <person name="Chertkov O."/>
            <person name="Copeland A."/>
            <person name="Del Rio T.G."/>
            <person name="Nolan M."/>
            <person name="Lucas S."/>
            <person name="Chen F."/>
            <person name="Tice H."/>
            <person name="Cheng J.F."/>
            <person name="Han C."/>
            <person name="Bruce D."/>
            <person name="Goodwin L."/>
            <person name="Pitluck S."/>
            <person name="Pati A."/>
            <person name="Ivanova N."/>
            <person name="Mavromatis K."/>
            <person name="Daum C."/>
            <person name="Chen A."/>
            <person name="Palaniappan K."/>
            <person name="Chang Y.J."/>
            <person name="Land M."/>
            <person name="Hauser L."/>
            <person name="Jeffries C.D."/>
            <person name="Detter J.C."/>
            <person name="Rohde M."/>
            <person name="Abt B."/>
            <person name="Pukall R."/>
            <person name="Goker M."/>
            <person name="Bristow J."/>
            <person name="Markowitz V."/>
            <person name="Hugenholtz P."/>
            <person name="Eisen J.A."/>
        </authorList>
    </citation>
    <scope>NUCLEOTIDE SEQUENCE [LARGE SCALE GENOMIC DNA]</scope>
    <source>
        <strain evidence="3 4">DSM 2912</strain>
    </source>
</reference>
<dbReference type="NCBIfam" id="NF004849">
    <property type="entry name" value="PRK06200.1"/>
    <property type="match status" value="1"/>
</dbReference>
<keyword evidence="4" id="KW-1185">Reference proteome</keyword>
<dbReference type="PANTHER" id="PTHR43008">
    <property type="entry name" value="BENZIL REDUCTASE"/>
    <property type="match status" value="1"/>
</dbReference>
<sequence>MKIFEGKVALVTGGGSGIGRAVVETFVKEGAKVGVLERDEKKLEALNQLAGDIVAVQGDATTCLDNKRAVEQTVARFRRLDVLVTCVGVWDFNVALQDFPEEKIDDAFNEIFNVNVKSFIHSTKAALNELIKNEGSIVYTLSNSAFYPAGGGPLYVSSKFAVRGLVAEMAYELAPKVRVNGVAPGGTLTNLGGLRSLNQDMNLSNIPGIKELMQGGNPLQKVFIPEDHAWTYVYLSAKELSPGVTGVVINSDGGLGTRGIGKVAGLL</sequence>
<evidence type="ECO:0000256" key="2">
    <source>
        <dbReference type="ARBA" id="ARBA00023002"/>
    </source>
</evidence>